<comment type="similarity">
    <text evidence="1">Belongs to the disease resistance NB-LRR family.</text>
</comment>
<dbReference type="GO" id="GO:0000166">
    <property type="term" value="F:nucleotide binding"/>
    <property type="evidence" value="ECO:0007669"/>
    <property type="project" value="UniProtKB-KW"/>
</dbReference>
<evidence type="ECO:0000256" key="4">
    <source>
        <dbReference type="ARBA" id="ARBA00022741"/>
    </source>
</evidence>
<dbReference type="Proteomes" id="UP001497457">
    <property type="component" value="Unassembled WGS sequence"/>
</dbReference>
<evidence type="ECO:0000256" key="6">
    <source>
        <dbReference type="ARBA" id="ARBA00023054"/>
    </source>
</evidence>
<dbReference type="Gene3D" id="3.80.10.10">
    <property type="entry name" value="Ribonuclease Inhibitor"/>
    <property type="match status" value="1"/>
</dbReference>
<dbReference type="EMBL" id="OZ075114">
    <property type="protein sequence ID" value="CAL5060844.1"/>
    <property type="molecule type" value="Genomic_DNA"/>
</dbReference>
<evidence type="ECO:0000313" key="12">
    <source>
        <dbReference type="EMBL" id="CAM0146261.1"/>
    </source>
</evidence>
<keyword evidence="4" id="KW-0547">Nucleotide-binding</keyword>
<keyword evidence="13" id="KW-1185">Reference proteome</keyword>
<evidence type="ECO:0000256" key="5">
    <source>
        <dbReference type="ARBA" id="ARBA00022821"/>
    </source>
</evidence>
<evidence type="ECO:0000313" key="13">
    <source>
        <dbReference type="Proteomes" id="UP001497457"/>
    </source>
</evidence>
<dbReference type="GO" id="GO:0042742">
    <property type="term" value="P:defense response to bacterium"/>
    <property type="evidence" value="ECO:0007669"/>
    <property type="project" value="UniProtKB-ARBA"/>
</dbReference>
<dbReference type="GO" id="GO:0002758">
    <property type="term" value="P:innate immune response-activating signaling pathway"/>
    <property type="evidence" value="ECO:0007669"/>
    <property type="project" value="UniProtKB-ARBA"/>
</dbReference>
<dbReference type="Pfam" id="PF00931">
    <property type="entry name" value="NB-ARC"/>
    <property type="match status" value="1"/>
</dbReference>
<gene>
    <name evidence="11" type="ORF">URODEC1_LOCUS119870</name>
    <name evidence="12" type="ORF">URODEC1_LOCUS119871</name>
    <name evidence="10" type="ORF">URODEC1_LOCUS97383</name>
</gene>
<evidence type="ECO:0000259" key="9">
    <source>
        <dbReference type="Pfam" id="PF23598"/>
    </source>
</evidence>
<name>A0ABC9GWY9_9POAL</name>
<dbReference type="CDD" id="cd14798">
    <property type="entry name" value="RX-CC_like"/>
    <property type="match status" value="1"/>
</dbReference>
<dbReference type="PANTHER" id="PTHR23155">
    <property type="entry name" value="DISEASE RESISTANCE PROTEIN RP"/>
    <property type="match status" value="1"/>
</dbReference>
<dbReference type="InterPro" id="IPR038005">
    <property type="entry name" value="RX-like_CC"/>
</dbReference>
<dbReference type="FunFam" id="1.10.10.10:FF:000322">
    <property type="entry name" value="Probable disease resistance protein At1g63360"/>
    <property type="match status" value="1"/>
</dbReference>
<accession>A0ABC9GWY9</accession>
<evidence type="ECO:0000259" key="7">
    <source>
        <dbReference type="Pfam" id="PF00931"/>
    </source>
</evidence>
<evidence type="ECO:0000259" key="8">
    <source>
        <dbReference type="Pfam" id="PF18052"/>
    </source>
</evidence>
<keyword evidence="2" id="KW-0433">Leucine-rich repeat</keyword>
<sequence length="754" mass="84694">MESAAQSIVTKLGQLLLEEVQDIRGVGDKVAHLTDELATMNAVLRMISEADETAVDHLAREWEKQVRELAYDAEDCADIYRIGIGRRRQRTPRSLPHRHGGVAQVSLVRPCVSGDCVRGRPPKEALKVFSIVGFGGLGKTTLAVELCRQLEPDFQRQALVSVSQAFDGSKDMKALLARLFPQIDKLKQEEAAGRTHANQLNIDQMDVEGLSTKLNEHLKDKRYLIVIDDVWSLPAWEAIRMRLPENNCGSRIIVTTRIETVAKASSVSEEFVHHMKPLEPKASEELFVKGVFGSTGSTCPDGLKDIMSKILKKCGGLPLAIVKIASILAGYNSAESVEMWRRVSNSIGSQMESHPTLEGMTQLIALSYGYLPHHLKACMLYLSIFPEDYGIAKDRLLYRWIAEGLVAEKRGLTLFDVAEEYFNELISRNMRDVCRLYLVRFLGLRRTPITVIPSKIGDLECLESLDVEETLIRSMPPTVTKLSKLERLRVPPWVMLRGLGNMKALREVSWAVLEGGDGVQVAREIGELQQLQVLSILLKKVEEAKEEELSRALASSLSNTYALRTLCLSNEREEWYAPNAMDFLLHVSSPPPLLRCLVMFGSISRVPDWISSLKHLAVFELAYTNLAADQLFDSLCELPNLHRVLLGTQSCRGPELVVRTKHRFPALRILMLDTCYLQVVRFEEGSVTKLETLVLTFFPQVKVSIVGVGNLKNLKEVKLRHGGERHPSLRRALQQLEEENENRPKSNQIKIVVE</sequence>
<dbReference type="Gene3D" id="1.10.8.430">
    <property type="entry name" value="Helical domain of apoptotic protease-activating factors"/>
    <property type="match status" value="1"/>
</dbReference>
<dbReference type="InterPro" id="IPR041118">
    <property type="entry name" value="Rx_N"/>
</dbReference>
<evidence type="ECO:0000256" key="3">
    <source>
        <dbReference type="ARBA" id="ARBA00022737"/>
    </source>
</evidence>
<dbReference type="InterPro" id="IPR042197">
    <property type="entry name" value="Apaf_helical"/>
</dbReference>
<dbReference type="EMBL" id="CAXIPR030000529">
    <property type="protein sequence ID" value="CAM0146260.1"/>
    <property type="molecule type" value="Genomic_DNA"/>
</dbReference>
<keyword evidence="3" id="KW-0677">Repeat</keyword>
<dbReference type="Gene3D" id="3.40.50.300">
    <property type="entry name" value="P-loop containing nucleotide triphosphate hydrolases"/>
    <property type="match status" value="1"/>
</dbReference>
<dbReference type="InterPro" id="IPR027417">
    <property type="entry name" value="P-loop_NTPase"/>
</dbReference>
<dbReference type="EMBL" id="CAXIPR030000529">
    <property type="protein sequence ID" value="CAM0146261.1"/>
    <property type="molecule type" value="Genomic_DNA"/>
</dbReference>
<dbReference type="InterPro" id="IPR055414">
    <property type="entry name" value="LRR_R13L4/SHOC2-like"/>
</dbReference>
<dbReference type="PANTHER" id="PTHR23155:SF1005">
    <property type="entry name" value="OS07G0197300 PROTEIN"/>
    <property type="match status" value="1"/>
</dbReference>
<dbReference type="SUPFAM" id="SSF52058">
    <property type="entry name" value="L domain-like"/>
    <property type="match status" value="1"/>
</dbReference>
<reference evidence="11 13" key="1">
    <citation type="submission" date="2024-10" db="EMBL/GenBank/DDBJ databases">
        <authorList>
            <person name="Ryan C."/>
        </authorList>
    </citation>
    <scope>NUCLEOTIDE SEQUENCE [LARGE SCALE GENOMIC DNA]</scope>
</reference>
<dbReference type="Pfam" id="PF23598">
    <property type="entry name" value="LRR_14"/>
    <property type="match status" value="1"/>
</dbReference>
<evidence type="ECO:0000256" key="2">
    <source>
        <dbReference type="ARBA" id="ARBA00022614"/>
    </source>
</evidence>
<dbReference type="Proteomes" id="UP001497457">
    <property type="component" value="Chromosome 4rd"/>
</dbReference>
<feature type="domain" description="Disease resistance R13L4/SHOC-2-like LRR" evidence="9">
    <location>
        <begin position="423"/>
        <end position="745"/>
    </location>
</feature>
<organism evidence="11 13">
    <name type="scientific">Urochloa decumbens</name>
    <dbReference type="NCBI Taxonomy" id="240449"/>
    <lineage>
        <taxon>Eukaryota</taxon>
        <taxon>Viridiplantae</taxon>
        <taxon>Streptophyta</taxon>
        <taxon>Embryophyta</taxon>
        <taxon>Tracheophyta</taxon>
        <taxon>Spermatophyta</taxon>
        <taxon>Magnoliopsida</taxon>
        <taxon>Liliopsida</taxon>
        <taxon>Poales</taxon>
        <taxon>Poaceae</taxon>
        <taxon>PACMAD clade</taxon>
        <taxon>Panicoideae</taxon>
        <taxon>Panicodae</taxon>
        <taxon>Paniceae</taxon>
        <taxon>Melinidinae</taxon>
        <taxon>Urochloa</taxon>
    </lineage>
</organism>
<dbReference type="AlphaFoldDB" id="A0ABC9GWY9"/>
<evidence type="ECO:0000313" key="10">
    <source>
        <dbReference type="EMBL" id="CAL5060844.1"/>
    </source>
</evidence>
<keyword evidence="5" id="KW-0611">Plant defense</keyword>
<feature type="domain" description="Disease resistance N-terminal" evidence="8">
    <location>
        <begin position="5"/>
        <end position="92"/>
    </location>
</feature>
<proteinExistence type="inferred from homology"/>
<evidence type="ECO:0000256" key="1">
    <source>
        <dbReference type="ARBA" id="ARBA00008894"/>
    </source>
</evidence>
<dbReference type="Pfam" id="PF18052">
    <property type="entry name" value="Rx_N"/>
    <property type="match status" value="1"/>
</dbReference>
<keyword evidence="6" id="KW-0175">Coiled coil</keyword>
<dbReference type="InterPro" id="IPR044974">
    <property type="entry name" value="Disease_R_plants"/>
</dbReference>
<dbReference type="PRINTS" id="PR00364">
    <property type="entry name" value="DISEASERSIST"/>
</dbReference>
<evidence type="ECO:0000313" key="11">
    <source>
        <dbReference type="EMBL" id="CAM0146260.1"/>
    </source>
</evidence>
<feature type="domain" description="NB-ARC" evidence="7">
    <location>
        <begin position="124"/>
        <end position="293"/>
    </location>
</feature>
<dbReference type="GO" id="GO:0009626">
    <property type="term" value="P:plant-type hypersensitive response"/>
    <property type="evidence" value="ECO:0007669"/>
    <property type="project" value="UniProtKB-ARBA"/>
</dbReference>
<dbReference type="InterPro" id="IPR002182">
    <property type="entry name" value="NB-ARC"/>
</dbReference>
<dbReference type="Gene3D" id="1.20.5.4130">
    <property type="match status" value="1"/>
</dbReference>
<dbReference type="SUPFAM" id="SSF52540">
    <property type="entry name" value="P-loop containing nucleoside triphosphate hydrolases"/>
    <property type="match status" value="1"/>
</dbReference>
<protein>
    <submittedName>
        <fullName evidence="11">Uncharacterized protein</fullName>
    </submittedName>
</protein>
<dbReference type="InterPro" id="IPR032675">
    <property type="entry name" value="LRR_dom_sf"/>
</dbReference>